<protein>
    <submittedName>
        <fullName evidence="2">Uncharacterized protein</fullName>
    </submittedName>
</protein>
<organism evidence="2 3">
    <name type="scientific">Nonomuraea turkmeniaca</name>
    <dbReference type="NCBI Taxonomy" id="103838"/>
    <lineage>
        <taxon>Bacteria</taxon>
        <taxon>Bacillati</taxon>
        <taxon>Actinomycetota</taxon>
        <taxon>Actinomycetes</taxon>
        <taxon>Streptosporangiales</taxon>
        <taxon>Streptosporangiaceae</taxon>
        <taxon>Nonomuraea</taxon>
    </lineage>
</organism>
<dbReference type="EMBL" id="VCKY01000514">
    <property type="protein sequence ID" value="TMR02453.1"/>
    <property type="molecule type" value="Genomic_DNA"/>
</dbReference>
<feature type="compositionally biased region" description="Basic and acidic residues" evidence="1">
    <location>
        <begin position="27"/>
        <end position="55"/>
    </location>
</feature>
<accession>A0A5S4EU17</accession>
<dbReference type="AlphaFoldDB" id="A0A5S4EU17"/>
<feature type="region of interest" description="Disordered" evidence="1">
    <location>
        <begin position="1"/>
        <end position="89"/>
    </location>
</feature>
<gene>
    <name evidence="2" type="ORF">ETD86_54215</name>
</gene>
<feature type="region of interest" description="Disordered" evidence="1">
    <location>
        <begin position="116"/>
        <end position="142"/>
    </location>
</feature>
<evidence type="ECO:0000256" key="1">
    <source>
        <dbReference type="SAM" id="MobiDB-lite"/>
    </source>
</evidence>
<reference evidence="2 3" key="1">
    <citation type="submission" date="2019-05" db="EMBL/GenBank/DDBJ databases">
        <title>Draft genome sequence of Nonomuraea turkmeniaca DSM 43926.</title>
        <authorList>
            <person name="Saricaoglu S."/>
            <person name="Isik K."/>
        </authorList>
    </citation>
    <scope>NUCLEOTIDE SEQUENCE [LARGE SCALE GENOMIC DNA]</scope>
    <source>
        <strain evidence="2 3">DSM 43926</strain>
    </source>
</reference>
<comment type="caution">
    <text evidence="2">The sequence shown here is derived from an EMBL/GenBank/DDBJ whole genome shotgun (WGS) entry which is preliminary data.</text>
</comment>
<evidence type="ECO:0000313" key="2">
    <source>
        <dbReference type="EMBL" id="TMR02453.1"/>
    </source>
</evidence>
<proteinExistence type="predicted"/>
<sequence length="246" mass="25451">MLSPEPDPAEPRSAEPGPAEPGPAEPRSAEPRSAEPRSAEPRSAEPRSAEPRSAERPPVSVACGVSERAPVVSCHPVSARPGTASAGGSSVIGVVASSVSEVCGSEVLRRLLRWSRHSSSDGQPSDAERARSRPPGHVLSRELANGLPFGLGGGVERVPSPRWTAWPAGCMPSPERTRWSGNGTQVEPDVSIVLVVGPGRLDVEWGGPGAPRRLGHRWRVTHGERSDVTRLGGGLRAAAGGGGGQG</sequence>
<feature type="non-terminal residue" evidence="2">
    <location>
        <position position="246"/>
    </location>
</feature>
<name>A0A5S4EU17_9ACTN</name>
<dbReference type="Proteomes" id="UP000309128">
    <property type="component" value="Unassembled WGS sequence"/>
</dbReference>
<evidence type="ECO:0000313" key="3">
    <source>
        <dbReference type="Proteomes" id="UP000309128"/>
    </source>
</evidence>
<keyword evidence="3" id="KW-1185">Reference proteome</keyword>